<dbReference type="SMART" id="SM00462">
    <property type="entry name" value="PTB"/>
    <property type="match status" value="1"/>
</dbReference>
<comment type="caution">
    <text evidence="3">The sequence shown here is derived from an EMBL/GenBank/DDBJ whole genome shotgun (WGS) entry which is preliminary data.</text>
</comment>
<dbReference type="PROSITE" id="PS01179">
    <property type="entry name" value="PID"/>
    <property type="match status" value="1"/>
</dbReference>
<protein>
    <recommendedName>
        <fullName evidence="2">PID domain-containing protein</fullName>
    </recommendedName>
</protein>
<sequence length="527" mass="58686">MEDSLSVKSNESIATSEEFVFIGDKPGASKTPTLDFKNGDLNELTNALTEVLQEPDSNMNEDSNFNITDVLVEGRKKTGQNVFCGSPVEPGKDPLSQDGLSPTEKQDSMKPVNSSEDEGSISDVDQECTIFSGVTYLGAAAINAPKSEPEIQRNMAILNEQSTEQGIKVSISVPSSSQGLVVLYDANTHSVISRYEIQRILFYARGQVDGPEAGCFAFTWSHGDTQESAIFQCHVFRCDISEAVSRVSSCFAKAFQRVPRSMSSSVASVADMMGCVSSVVEPRTLMYVFEVNLEIKEEDGKGSFNTVGKDKNGFKLKTNLQKQICLVIKQVSENGAQLFIERCFGLLVAAGRHVKHSDMQLLEMEEQLGSNATASHERNCTIISATWDPTEASFEPLNTETSKDVKQYMTVAVDLVIRGIREPVRFLIETPVRVYVQNERNFWYFQRKTLTQQFYLNLKEVVSDLNDIYYEVLNMETSGELDRNLLNLNLKNFSSLIPSPSITSIDTLTPKEEYYSEFKIGLDILHH</sequence>
<dbReference type="InterPro" id="IPR022164">
    <property type="entry name" value="Kinesin-like"/>
</dbReference>
<dbReference type="Gene3D" id="2.30.29.30">
    <property type="entry name" value="Pleckstrin-homology domain (PH domain)/Phosphotyrosine-binding domain (PTB)"/>
    <property type="match status" value="1"/>
</dbReference>
<evidence type="ECO:0000256" key="1">
    <source>
        <dbReference type="SAM" id="MobiDB-lite"/>
    </source>
</evidence>
<dbReference type="FunFam" id="2.30.29.30:FF:000366">
    <property type="entry name" value="Uncharacterized protein, isoform B"/>
    <property type="match status" value="1"/>
</dbReference>
<dbReference type="AlphaFoldDB" id="A0A9P0PF93"/>
<organism evidence="3 4">
    <name type="scientific">Acanthoscelides obtectus</name>
    <name type="common">Bean weevil</name>
    <name type="synonym">Bruchus obtectus</name>
    <dbReference type="NCBI Taxonomy" id="200917"/>
    <lineage>
        <taxon>Eukaryota</taxon>
        <taxon>Metazoa</taxon>
        <taxon>Ecdysozoa</taxon>
        <taxon>Arthropoda</taxon>
        <taxon>Hexapoda</taxon>
        <taxon>Insecta</taxon>
        <taxon>Pterygota</taxon>
        <taxon>Neoptera</taxon>
        <taxon>Endopterygota</taxon>
        <taxon>Coleoptera</taxon>
        <taxon>Polyphaga</taxon>
        <taxon>Cucujiformia</taxon>
        <taxon>Chrysomeloidea</taxon>
        <taxon>Chrysomelidae</taxon>
        <taxon>Bruchinae</taxon>
        <taxon>Bruchini</taxon>
        <taxon>Acanthoscelides</taxon>
    </lineage>
</organism>
<evidence type="ECO:0000259" key="2">
    <source>
        <dbReference type="PROSITE" id="PS01179"/>
    </source>
</evidence>
<dbReference type="Pfam" id="PF00640">
    <property type="entry name" value="PID"/>
    <property type="match status" value="1"/>
</dbReference>
<dbReference type="CDD" id="cd01211">
    <property type="entry name" value="PTB_Rab6GAP"/>
    <property type="match status" value="1"/>
</dbReference>
<reference evidence="3" key="1">
    <citation type="submission" date="2022-03" db="EMBL/GenBank/DDBJ databases">
        <authorList>
            <person name="Sayadi A."/>
        </authorList>
    </citation>
    <scope>NUCLEOTIDE SEQUENCE</scope>
</reference>
<dbReference type="InterPro" id="IPR011993">
    <property type="entry name" value="PH-like_dom_sf"/>
</dbReference>
<dbReference type="EMBL" id="CAKOFQ010006936">
    <property type="protein sequence ID" value="CAH1983289.1"/>
    <property type="molecule type" value="Genomic_DNA"/>
</dbReference>
<evidence type="ECO:0000313" key="3">
    <source>
        <dbReference type="EMBL" id="CAH1983289.1"/>
    </source>
</evidence>
<evidence type="ECO:0000313" key="4">
    <source>
        <dbReference type="Proteomes" id="UP001152888"/>
    </source>
</evidence>
<dbReference type="Proteomes" id="UP001152888">
    <property type="component" value="Unassembled WGS sequence"/>
</dbReference>
<feature type="region of interest" description="Disordered" evidence="1">
    <location>
        <begin position="84"/>
        <end position="122"/>
    </location>
</feature>
<dbReference type="SUPFAM" id="SSF50729">
    <property type="entry name" value="PH domain-like"/>
    <property type="match status" value="1"/>
</dbReference>
<dbReference type="OrthoDB" id="295078at2759"/>
<proteinExistence type="predicted"/>
<gene>
    <name evidence="3" type="ORF">ACAOBT_LOCUS15488</name>
</gene>
<feature type="domain" description="PID" evidence="2">
    <location>
        <begin position="134"/>
        <end position="256"/>
    </location>
</feature>
<dbReference type="Pfam" id="PF12473">
    <property type="entry name" value="DUF3694"/>
    <property type="match status" value="1"/>
</dbReference>
<keyword evidence="4" id="KW-1185">Reference proteome</keyword>
<dbReference type="InterPro" id="IPR006020">
    <property type="entry name" value="PTB/PI_dom"/>
</dbReference>
<accession>A0A9P0PF93</accession>
<name>A0A9P0PF93_ACAOB</name>